<name>A0A5J4R4F6_9ZZZZ</name>
<protein>
    <recommendedName>
        <fullName evidence="2">Outer membrane protein beta-barrel domain-containing protein</fullName>
    </recommendedName>
</protein>
<accession>A0A5J4R4F6</accession>
<gene>
    <name evidence="1" type="ORF">EZS27_022944</name>
</gene>
<evidence type="ECO:0008006" key="2">
    <source>
        <dbReference type="Google" id="ProtNLM"/>
    </source>
</evidence>
<proteinExistence type="predicted"/>
<comment type="caution">
    <text evidence="1">The sequence shown here is derived from an EMBL/GenBank/DDBJ whole genome shotgun (WGS) entry which is preliminary data.</text>
</comment>
<dbReference type="AlphaFoldDB" id="A0A5J4R4F6"/>
<evidence type="ECO:0000313" key="1">
    <source>
        <dbReference type="EMBL" id="KAA6328130.1"/>
    </source>
</evidence>
<organism evidence="1">
    <name type="scientific">termite gut metagenome</name>
    <dbReference type="NCBI Taxonomy" id="433724"/>
    <lineage>
        <taxon>unclassified sequences</taxon>
        <taxon>metagenomes</taxon>
        <taxon>organismal metagenomes</taxon>
    </lineage>
</organism>
<sequence>MKKTIISTLLCVGFIFPTIAQEKVNVDKYLPQAGDIALGIDAAPIGRLINLFGEDNGSATFRGVNNQIYLKYFLENDRAVRVKLGLNFTQNKYKENVINESEIIVHPTNTEAIVIDTRNEFINHVNLNTGYEFRRGKGRIQGFYGGEVLLGYASKANSYDYANPITSTIPEPKSADFNDSNLSPAQGHRVLKNAKGATFNVGLGGFVGAEYFLLPQLSIGGEFGLNFNYAITGQNEITTEGSVGGYVQKYQYRGRSQNDNAFNVGISTLSTGTIFLLLHF</sequence>
<reference evidence="1" key="1">
    <citation type="submission" date="2019-03" db="EMBL/GenBank/DDBJ databases">
        <title>Single cell metagenomics reveals metabolic interactions within the superorganism composed of flagellate Streblomastix strix and complex community of Bacteroidetes bacteria on its surface.</title>
        <authorList>
            <person name="Treitli S.C."/>
            <person name="Kolisko M."/>
            <person name="Husnik F."/>
            <person name="Keeling P."/>
            <person name="Hampl V."/>
        </authorList>
    </citation>
    <scope>NUCLEOTIDE SEQUENCE</scope>
    <source>
        <strain evidence="1">STM</strain>
    </source>
</reference>
<dbReference type="EMBL" id="SNRY01001870">
    <property type="protein sequence ID" value="KAA6328130.1"/>
    <property type="molecule type" value="Genomic_DNA"/>
</dbReference>